<feature type="transmembrane region" description="Helical" evidence="1">
    <location>
        <begin position="54"/>
        <end position="73"/>
    </location>
</feature>
<evidence type="ECO:0000256" key="1">
    <source>
        <dbReference type="SAM" id="Phobius"/>
    </source>
</evidence>
<proteinExistence type="predicted"/>
<reference evidence="2" key="2">
    <citation type="journal article" date="2024" name="Plant">
        <title>Genomic evolution and insights into agronomic trait innovations of Sesamum species.</title>
        <authorList>
            <person name="Miao H."/>
            <person name="Wang L."/>
            <person name="Qu L."/>
            <person name="Liu H."/>
            <person name="Sun Y."/>
            <person name="Le M."/>
            <person name="Wang Q."/>
            <person name="Wei S."/>
            <person name="Zheng Y."/>
            <person name="Lin W."/>
            <person name="Duan Y."/>
            <person name="Cao H."/>
            <person name="Xiong S."/>
            <person name="Wang X."/>
            <person name="Wei L."/>
            <person name="Li C."/>
            <person name="Ma Q."/>
            <person name="Ju M."/>
            <person name="Zhao R."/>
            <person name="Li G."/>
            <person name="Mu C."/>
            <person name="Tian Q."/>
            <person name="Mei H."/>
            <person name="Zhang T."/>
            <person name="Gao T."/>
            <person name="Zhang H."/>
        </authorList>
    </citation>
    <scope>NUCLEOTIDE SEQUENCE</scope>
    <source>
        <strain evidence="2">KEN1</strain>
    </source>
</reference>
<name>A0AAW2Y672_9LAMI</name>
<organism evidence="2">
    <name type="scientific">Sesamum latifolium</name>
    <dbReference type="NCBI Taxonomy" id="2727402"/>
    <lineage>
        <taxon>Eukaryota</taxon>
        <taxon>Viridiplantae</taxon>
        <taxon>Streptophyta</taxon>
        <taxon>Embryophyta</taxon>
        <taxon>Tracheophyta</taxon>
        <taxon>Spermatophyta</taxon>
        <taxon>Magnoliopsida</taxon>
        <taxon>eudicotyledons</taxon>
        <taxon>Gunneridae</taxon>
        <taxon>Pentapetalae</taxon>
        <taxon>asterids</taxon>
        <taxon>lamiids</taxon>
        <taxon>Lamiales</taxon>
        <taxon>Pedaliaceae</taxon>
        <taxon>Sesamum</taxon>
    </lineage>
</organism>
<sequence>MEDSSSPSLPTKRAFPPLQMHRYSSNIMMELKNTLFSPTSLIRTPTFRTKRSMVLLYSFGFVFVLSTMVFVLIGHSHTRYSAEWLKNILNRSDLPSYFPRYLFPDNSSRIYDASTRHAETNDSGRVSPGGSALAPSGSYSVYLNATSSTRNGTLAGNVDNNPTVVPSPGLVLFLSRMRRVIMGLQVMETRMLGRRIRRCLEGT</sequence>
<protein>
    <submittedName>
        <fullName evidence="2">Uncharacterized protein</fullName>
    </submittedName>
</protein>
<reference evidence="2" key="1">
    <citation type="submission" date="2020-06" db="EMBL/GenBank/DDBJ databases">
        <authorList>
            <person name="Li T."/>
            <person name="Hu X."/>
            <person name="Zhang T."/>
            <person name="Song X."/>
            <person name="Zhang H."/>
            <person name="Dai N."/>
            <person name="Sheng W."/>
            <person name="Hou X."/>
            <person name="Wei L."/>
        </authorList>
    </citation>
    <scope>NUCLEOTIDE SEQUENCE</scope>
    <source>
        <strain evidence="2">KEN1</strain>
        <tissue evidence="2">Leaf</tissue>
    </source>
</reference>
<evidence type="ECO:0000313" key="2">
    <source>
        <dbReference type="EMBL" id="KAL0461017.1"/>
    </source>
</evidence>
<dbReference type="AlphaFoldDB" id="A0AAW2Y672"/>
<keyword evidence="1" id="KW-1133">Transmembrane helix</keyword>
<keyword evidence="1" id="KW-0472">Membrane</keyword>
<gene>
    <name evidence="2" type="ORF">Slati_0728900</name>
</gene>
<accession>A0AAW2Y672</accession>
<comment type="caution">
    <text evidence="2">The sequence shown here is derived from an EMBL/GenBank/DDBJ whole genome shotgun (WGS) entry which is preliminary data.</text>
</comment>
<keyword evidence="1" id="KW-0812">Transmembrane</keyword>
<dbReference type="EMBL" id="JACGWN010000002">
    <property type="protein sequence ID" value="KAL0461017.1"/>
    <property type="molecule type" value="Genomic_DNA"/>
</dbReference>